<dbReference type="Gene3D" id="3.40.50.360">
    <property type="match status" value="1"/>
</dbReference>
<dbReference type="AlphaFoldDB" id="A0A0X8P4D2"/>
<sequence length="360" mass="39723">MTGIPPTVRKGQYAGQLDRDAFRARFMGRFRDPAFRAEDAALARLEAIAWDAYAAGRKAPETVKAGPDYADPDYDLSVEWKDTRDRLARAASAQQDPQAPSRVLVIVGAARNDGTCPGEVSKSWRLALLAQEELRAAGIHVDLLDLSRLTSEYEYRIHPCKGCVSTAMPLCHWPCSCYPNHALGQANDAMAGIYEQWVAAHGVILVAPTYWYQSPSPLKLMIDRLVCADGGNPDPTSTGGKDPFKAKQLELAGWPYPKHLAGRAYGLVVHGDVAGIESQRRALADWLDWMGLVDAGASARLERYIGYYRPYATSHEELDADAAVRQEVRNVARALVIFLPRLRRGELAGLRDGIRDPRPK</sequence>
<evidence type="ECO:0000313" key="3">
    <source>
        <dbReference type="Proteomes" id="UP000060602"/>
    </source>
</evidence>
<gene>
    <name evidence="2" type="ORF">AL504_28870</name>
</gene>
<dbReference type="InterPro" id="IPR005025">
    <property type="entry name" value="FMN_Rdtase-like_dom"/>
</dbReference>
<dbReference type="EMBL" id="CP014060">
    <property type="protein sequence ID" value="AMG39658.1"/>
    <property type="molecule type" value="Genomic_DNA"/>
</dbReference>
<evidence type="ECO:0000313" key="2">
    <source>
        <dbReference type="EMBL" id="AMG39658.1"/>
    </source>
</evidence>
<proteinExistence type="predicted"/>
<protein>
    <submittedName>
        <fullName evidence="2">NADPH-dependent FMN reductase</fullName>
    </submittedName>
</protein>
<organism evidence="2 3">
    <name type="scientific">Alcaligenes xylosoxydans xylosoxydans</name>
    <name type="common">Achromobacter xylosoxidans</name>
    <dbReference type="NCBI Taxonomy" id="85698"/>
    <lineage>
        <taxon>Bacteria</taxon>
        <taxon>Pseudomonadati</taxon>
        <taxon>Pseudomonadota</taxon>
        <taxon>Betaproteobacteria</taxon>
        <taxon>Burkholderiales</taxon>
        <taxon>Alcaligenaceae</taxon>
        <taxon>Achromobacter</taxon>
    </lineage>
</organism>
<dbReference type="GO" id="GO:0016491">
    <property type="term" value="F:oxidoreductase activity"/>
    <property type="evidence" value="ECO:0007669"/>
    <property type="project" value="InterPro"/>
</dbReference>
<reference evidence="3" key="1">
    <citation type="submission" date="2015-12" db="EMBL/GenBank/DDBJ databases">
        <title>FDA dAtabase for Regulatory Grade micrObial Sequences (FDA-ARGOS): Supporting development and validation of Infectious Disease Dx tests.</title>
        <authorList>
            <person name="Case J."/>
            <person name="Tallon L."/>
            <person name="Sadzewicz L."/>
            <person name="Sengamalay N."/>
            <person name="Ott S."/>
            <person name="Godinez A."/>
            <person name="Nagaraj S."/>
            <person name="Nadendla S."/>
            <person name="Sichtig H."/>
        </authorList>
    </citation>
    <scope>NUCLEOTIDE SEQUENCE [LARGE SCALE GENOMIC DNA]</scope>
    <source>
        <strain evidence="3">FDAARGOS_147</strain>
    </source>
</reference>
<accession>A0A0X8P4D2</accession>
<dbReference type="Proteomes" id="UP000060602">
    <property type="component" value="Chromosome"/>
</dbReference>
<dbReference type="InterPro" id="IPR029039">
    <property type="entry name" value="Flavoprotein-like_sf"/>
</dbReference>
<feature type="domain" description="NADPH-dependent FMN reductase-like" evidence="1">
    <location>
        <begin position="102"/>
        <end position="295"/>
    </location>
</feature>
<name>A0A0X8P4D2_ALCXX</name>
<evidence type="ECO:0000259" key="1">
    <source>
        <dbReference type="Pfam" id="PF03358"/>
    </source>
</evidence>
<dbReference type="RefSeq" id="WP_061073979.1">
    <property type="nucleotide sequence ID" value="NZ_CP014060.2"/>
</dbReference>
<dbReference type="SUPFAM" id="SSF52218">
    <property type="entry name" value="Flavoproteins"/>
    <property type="match status" value="1"/>
</dbReference>
<dbReference type="Pfam" id="PF03358">
    <property type="entry name" value="FMN_red"/>
    <property type="match status" value="1"/>
</dbReference>